<dbReference type="KEGG" id="vg:16605866"/>
<feature type="region of interest" description="Disordered" evidence="1">
    <location>
        <begin position="660"/>
        <end position="684"/>
    </location>
</feature>
<dbReference type="Pfam" id="PF23162">
    <property type="entry name" value="AEP_C962R"/>
    <property type="match status" value="1"/>
</dbReference>
<gene>
    <name evidence="3" type="ORF">psal_cds_389</name>
</gene>
<dbReference type="InterPro" id="IPR056443">
    <property type="entry name" value="AEP_C962R"/>
</dbReference>
<dbReference type="Proteomes" id="UP000204584">
    <property type="component" value="Segment"/>
</dbReference>
<feature type="region of interest" description="Disordered" evidence="1">
    <location>
        <begin position="591"/>
        <end position="611"/>
    </location>
</feature>
<keyword evidence="4" id="KW-1185">Reference proteome</keyword>
<accession>S4VU85</accession>
<evidence type="ECO:0000256" key="1">
    <source>
        <dbReference type="SAM" id="MobiDB-lite"/>
    </source>
</evidence>
<feature type="domain" description="C962R-like N-terminal AEP" evidence="2">
    <location>
        <begin position="142"/>
        <end position="256"/>
    </location>
</feature>
<organism evidence="3 4">
    <name type="scientific">Pandoravirus salinus</name>
    <dbReference type="NCBI Taxonomy" id="1349410"/>
    <lineage>
        <taxon>Viruses</taxon>
        <taxon>Pandoravirus</taxon>
    </lineage>
</organism>
<sequence>MDLSMNLLRMNRTAASAGGTNRADPLKALADARGGVRPSAVNETIAAVRADMDACATTSAVASDAAATAAAKKDGVGLAPSPSEMHRRFRDPDPLATSVLKDFLGRRGCLVKRAARKAGASEPTARPTTAFLKDGWGGGVVSVPDEDYAAFLDAYGDDVNRGVRHAICEQRSAVFRMHLDIDLSVPRAADRRAVLTLVRLIQAITARFFPGASRHSLLAVIVLAAQEKPLGDGRGVKQGIHIVMPNLYVNWRQALDMRECYVTLLKRAYGPDARGWAAGDPPARSADPETELQAANADVADRAADCTWEKVIDHNVFTFNGLRMPYSHNVIRCPTCKGAKPRATASAGSVPCAGPCNGTGKCWEPRWYEPVACLDGDGAEDRMAFDHMAGNPHYCLLRTSIRCRADQVVSPGWTCFAGAPRCNVAALDPAWHKYQERLAGAGGATGAGGRSVPNTVPPDDPRFARMATLIRAKGHAPHARVDVHSIRRDKRGNYYIVQVDGEGSRACLNMPPEPGSGALCGEHDNARVFYQLSRAGLVQKCNCRCPHDRPRRLYTTCNNYRSAPIAISHEDRAFFFDNGAVAVAVNGATNNGNSSGRTVNNNNSANNSANNTHVVGGAGMAVTMPPTRLPPTLFSGGADRPDAIMARIGNMMASFRRPSSNMPVVPAAPSPPALVKRARTDAGP</sequence>
<evidence type="ECO:0000313" key="3">
    <source>
        <dbReference type="EMBL" id="AGO84079.1"/>
    </source>
</evidence>
<evidence type="ECO:0000313" key="4">
    <source>
        <dbReference type="Proteomes" id="UP000204584"/>
    </source>
</evidence>
<dbReference type="RefSeq" id="YP_008437147.1">
    <property type="nucleotide sequence ID" value="NC_022098.1"/>
</dbReference>
<protein>
    <recommendedName>
        <fullName evidence="2">C962R-like N-terminal AEP domain-containing protein</fullName>
    </recommendedName>
</protein>
<dbReference type="GeneID" id="16605866"/>
<proteinExistence type="predicted"/>
<dbReference type="EMBL" id="KC977571">
    <property type="protein sequence ID" value="AGO84079.1"/>
    <property type="molecule type" value="Genomic_DNA"/>
</dbReference>
<reference evidence="3 4" key="1">
    <citation type="journal article" date="2013" name="Science">
        <title>Pandoraviruses: amoeba viruses with genomes up to 2.5 Mb reaching that of parasitic eukaryotes.</title>
        <authorList>
            <person name="Philippe N."/>
            <person name="Legendre M."/>
            <person name="Doutre G."/>
            <person name="Coute Y."/>
            <person name="Poirot O."/>
            <person name="Lescot M."/>
            <person name="Arslan D."/>
            <person name="Seltzer V."/>
            <person name="Bertaux L."/>
            <person name="Bruley C."/>
            <person name="Garin J."/>
            <person name="Claverie J.M."/>
            <person name="Abergel C."/>
        </authorList>
    </citation>
    <scope>NUCLEOTIDE SEQUENCE [LARGE SCALE GENOMIC DNA]</scope>
</reference>
<feature type="compositionally biased region" description="Low complexity" evidence="1">
    <location>
        <begin position="600"/>
        <end position="611"/>
    </location>
</feature>
<name>S4VU85_9VIRU</name>
<evidence type="ECO:0000259" key="2">
    <source>
        <dbReference type="Pfam" id="PF23162"/>
    </source>
</evidence>